<organism evidence="4 5">
    <name type="scientific">Bombilactobacillus apium</name>
    <dbReference type="NCBI Taxonomy" id="2675299"/>
    <lineage>
        <taxon>Bacteria</taxon>
        <taxon>Bacillati</taxon>
        <taxon>Bacillota</taxon>
        <taxon>Bacilli</taxon>
        <taxon>Lactobacillales</taxon>
        <taxon>Lactobacillaceae</taxon>
        <taxon>Bombilactobacillus</taxon>
    </lineage>
</organism>
<proteinExistence type="predicted"/>
<evidence type="ECO:0000313" key="4">
    <source>
        <dbReference type="EMBL" id="NVY96481.1"/>
    </source>
</evidence>
<evidence type="ECO:0000259" key="3">
    <source>
        <dbReference type="Pfam" id="PF13731"/>
    </source>
</evidence>
<evidence type="ECO:0000313" key="5">
    <source>
        <dbReference type="Proteomes" id="UP000563523"/>
    </source>
</evidence>
<dbReference type="RefSeq" id="WP_176942637.1">
    <property type="nucleotide sequence ID" value="NZ_JABZEC010000003.1"/>
</dbReference>
<feature type="domain" description="WxL" evidence="3">
    <location>
        <begin position="37"/>
        <end position="284"/>
    </location>
</feature>
<dbReference type="Proteomes" id="UP000563523">
    <property type="component" value="Unassembled WGS sequence"/>
</dbReference>
<feature type="compositionally biased region" description="Low complexity" evidence="1">
    <location>
        <begin position="32"/>
        <end position="41"/>
    </location>
</feature>
<accession>A0A850R3D5</accession>
<dbReference type="InterPro" id="IPR027994">
    <property type="entry name" value="WxL_dom"/>
</dbReference>
<dbReference type="EMBL" id="JABZEC010000003">
    <property type="protein sequence ID" value="NVY96481.1"/>
    <property type="molecule type" value="Genomic_DNA"/>
</dbReference>
<sequence length="286" mass="29451">MKTMKFKSMANVAAILGTVLISTPAMTAMAAPTTPASTASSDVTLELTAPGSDDKQTSKDPTTGEEGTDKDDNGNTLVPGTKPTDNAGPLTINGVPRFEFGKIAFSGSKQTVKAIFHEYDKNGNMILNEDKTPKKVEGAARKPSLQVSDLRGTGAGWNVTASLSAITNQTSGSTDKLTSPQLSFAASKTIGTNGVQKEASTSASVAAPTLTTPIVLNVDDESNTQTKTVFNAAAHDEGKDPSTGAGLGQWFANFDPDSITLAVYPGATAGQYKGTVTWNLSSGPAA</sequence>
<protein>
    <submittedName>
        <fullName evidence="4">WxL domain-containing protein</fullName>
    </submittedName>
</protein>
<keyword evidence="5" id="KW-1185">Reference proteome</keyword>
<dbReference type="AlphaFoldDB" id="A0A850R3D5"/>
<name>A0A850R3D5_9LACO</name>
<evidence type="ECO:0000256" key="1">
    <source>
        <dbReference type="SAM" id="MobiDB-lite"/>
    </source>
</evidence>
<reference evidence="4 5" key="1">
    <citation type="submission" date="2020-06" db="EMBL/GenBank/DDBJ databases">
        <authorList>
            <person name="Kang J."/>
        </authorList>
    </citation>
    <scope>NUCLEOTIDE SEQUENCE [LARGE SCALE GENOMIC DNA]</scope>
    <source>
        <strain evidence="4 5">DCY120</strain>
    </source>
</reference>
<dbReference type="Pfam" id="PF13731">
    <property type="entry name" value="WxL"/>
    <property type="match status" value="1"/>
</dbReference>
<feature type="chain" id="PRO_5032773261" evidence="2">
    <location>
        <begin position="31"/>
        <end position="286"/>
    </location>
</feature>
<keyword evidence="2" id="KW-0732">Signal</keyword>
<feature type="signal peptide" evidence="2">
    <location>
        <begin position="1"/>
        <end position="30"/>
    </location>
</feature>
<comment type="caution">
    <text evidence="4">The sequence shown here is derived from an EMBL/GenBank/DDBJ whole genome shotgun (WGS) entry which is preliminary data.</text>
</comment>
<feature type="region of interest" description="Disordered" evidence="1">
    <location>
        <begin position="32"/>
        <end position="90"/>
    </location>
</feature>
<gene>
    <name evidence="4" type="ORF">HU830_04765</name>
</gene>
<evidence type="ECO:0000256" key="2">
    <source>
        <dbReference type="SAM" id="SignalP"/>
    </source>
</evidence>